<dbReference type="SMART" id="SM00827">
    <property type="entry name" value="PKS_AT"/>
    <property type="match status" value="1"/>
</dbReference>
<dbReference type="Pfam" id="PF00698">
    <property type="entry name" value="Acyl_transf_1"/>
    <property type="match status" value="1"/>
</dbReference>
<dbReference type="InterPro" id="IPR036291">
    <property type="entry name" value="NAD(P)-bd_dom_sf"/>
</dbReference>
<dbReference type="PROSITE" id="PS52004">
    <property type="entry name" value="KS3_2"/>
    <property type="match status" value="1"/>
</dbReference>
<dbReference type="InterPro" id="IPR016036">
    <property type="entry name" value="Malonyl_transacylase_ACP-bd"/>
</dbReference>
<dbReference type="InterPro" id="IPR049900">
    <property type="entry name" value="PKS_mFAS_DH"/>
</dbReference>
<feature type="active site" description="Proton donor; for dehydratase activity" evidence="7">
    <location>
        <position position="1127"/>
    </location>
</feature>
<dbReference type="InterPro" id="IPR050091">
    <property type="entry name" value="PKS_NRPS_Biosynth_Enz"/>
</dbReference>
<dbReference type="CDD" id="cd00833">
    <property type="entry name" value="PKS"/>
    <property type="match status" value="1"/>
</dbReference>
<dbReference type="InterPro" id="IPR036736">
    <property type="entry name" value="ACP-like_sf"/>
</dbReference>
<evidence type="ECO:0000313" key="12">
    <source>
        <dbReference type="Proteomes" id="UP001149165"/>
    </source>
</evidence>
<evidence type="ECO:0000256" key="1">
    <source>
        <dbReference type="ARBA" id="ARBA00022450"/>
    </source>
</evidence>
<dbReference type="CDD" id="cd02440">
    <property type="entry name" value="AdoMet_MTases"/>
    <property type="match status" value="1"/>
</dbReference>
<dbReference type="EMBL" id="JAPQKH010000007">
    <property type="protein sequence ID" value="KAJ5087259.1"/>
    <property type="molecule type" value="Genomic_DNA"/>
</dbReference>
<reference evidence="11" key="2">
    <citation type="journal article" date="2023" name="IMA Fungus">
        <title>Comparative genomic study of the Penicillium genus elucidates a diverse pangenome and 15 lateral gene transfer events.</title>
        <authorList>
            <person name="Petersen C."/>
            <person name="Sorensen T."/>
            <person name="Nielsen M.R."/>
            <person name="Sondergaard T.E."/>
            <person name="Sorensen J.L."/>
            <person name="Fitzpatrick D.A."/>
            <person name="Frisvad J.C."/>
            <person name="Nielsen K.L."/>
        </authorList>
    </citation>
    <scope>NUCLEOTIDE SEQUENCE</scope>
    <source>
        <strain evidence="11">IBT 30069</strain>
    </source>
</reference>
<evidence type="ECO:0000256" key="5">
    <source>
        <dbReference type="ARBA" id="ARBA00023268"/>
    </source>
</evidence>
<feature type="region of interest" description="C-terminal hotdog fold" evidence="7">
    <location>
        <begin position="1067"/>
        <end position="1212"/>
    </location>
</feature>
<dbReference type="Gene3D" id="3.10.129.110">
    <property type="entry name" value="Polyketide synthase dehydratase"/>
    <property type="match status" value="1"/>
</dbReference>
<evidence type="ECO:0000259" key="9">
    <source>
        <dbReference type="PROSITE" id="PS52004"/>
    </source>
</evidence>
<dbReference type="InterPro" id="IPR057326">
    <property type="entry name" value="KR_dom"/>
</dbReference>
<dbReference type="InterPro" id="IPR049552">
    <property type="entry name" value="PKS_DH_N"/>
</dbReference>
<evidence type="ECO:0000256" key="4">
    <source>
        <dbReference type="ARBA" id="ARBA00022857"/>
    </source>
</evidence>
<dbReference type="Pfam" id="PF08240">
    <property type="entry name" value="ADH_N"/>
    <property type="match status" value="1"/>
</dbReference>
<dbReference type="InterPro" id="IPR014043">
    <property type="entry name" value="Acyl_transferase_dom"/>
</dbReference>
<dbReference type="InterPro" id="IPR016035">
    <property type="entry name" value="Acyl_Trfase/lysoPLipase"/>
</dbReference>
<dbReference type="Pfam" id="PF08659">
    <property type="entry name" value="KR"/>
    <property type="match status" value="1"/>
</dbReference>
<feature type="active site" description="Proton acceptor; for dehydratase activity" evidence="7">
    <location>
        <position position="959"/>
    </location>
</feature>
<name>A0A9W9ESV7_9EURO</name>
<dbReference type="Pfam" id="PF02801">
    <property type="entry name" value="Ketoacyl-synt_C"/>
    <property type="match status" value="1"/>
</dbReference>
<dbReference type="InterPro" id="IPR049551">
    <property type="entry name" value="PKS_DH_C"/>
</dbReference>
<dbReference type="SUPFAM" id="SSF50129">
    <property type="entry name" value="GroES-like"/>
    <property type="match status" value="1"/>
</dbReference>
<dbReference type="SUPFAM" id="SSF47336">
    <property type="entry name" value="ACP-like"/>
    <property type="match status" value="1"/>
</dbReference>
<dbReference type="Pfam" id="PF00107">
    <property type="entry name" value="ADH_zinc_N"/>
    <property type="match status" value="1"/>
</dbReference>
<keyword evidence="11" id="KW-0378">Hydrolase</keyword>
<keyword evidence="4" id="KW-0521">NADP</keyword>
<dbReference type="CDD" id="cd05274">
    <property type="entry name" value="KR_FAS_SDR_x"/>
    <property type="match status" value="1"/>
</dbReference>
<dbReference type="SMART" id="SM00826">
    <property type="entry name" value="PKS_DH"/>
    <property type="match status" value="1"/>
</dbReference>
<dbReference type="GO" id="GO:0031177">
    <property type="term" value="F:phosphopantetheine binding"/>
    <property type="evidence" value="ECO:0007669"/>
    <property type="project" value="InterPro"/>
</dbReference>
<dbReference type="GO" id="GO:0004312">
    <property type="term" value="F:fatty acid synthase activity"/>
    <property type="evidence" value="ECO:0007669"/>
    <property type="project" value="TreeGrafter"/>
</dbReference>
<evidence type="ECO:0000256" key="3">
    <source>
        <dbReference type="ARBA" id="ARBA00022679"/>
    </source>
</evidence>
<evidence type="ECO:0000313" key="11">
    <source>
        <dbReference type="EMBL" id="KAJ5087259.1"/>
    </source>
</evidence>
<dbReference type="GO" id="GO:0016787">
    <property type="term" value="F:hydrolase activity"/>
    <property type="evidence" value="ECO:0007669"/>
    <property type="project" value="UniProtKB-KW"/>
</dbReference>
<dbReference type="GO" id="GO:0030639">
    <property type="term" value="P:polyketide biosynthetic process"/>
    <property type="evidence" value="ECO:0007669"/>
    <property type="project" value="UniProtKB-ARBA"/>
</dbReference>
<dbReference type="InterPro" id="IPR001227">
    <property type="entry name" value="Ac_transferase_dom_sf"/>
</dbReference>
<keyword evidence="1" id="KW-0596">Phosphopantetheine</keyword>
<evidence type="ECO:0000256" key="7">
    <source>
        <dbReference type="PROSITE-ProRule" id="PRU01363"/>
    </source>
</evidence>
<dbReference type="InterPro" id="IPR013968">
    <property type="entry name" value="PKS_KR"/>
</dbReference>
<protein>
    <submittedName>
        <fullName evidence="11">Acyl transferase/acyl hydrolase/lysophospholipase</fullName>
    </submittedName>
</protein>
<proteinExistence type="predicted"/>
<dbReference type="InterPro" id="IPR020843">
    <property type="entry name" value="ER"/>
</dbReference>
<dbReference type="Pfam" id="PF00109">
    <property type="entry name" value="ketoacyl-synt"/>
    <property type="match status" value="1"/>
</dbReference>
<dbReference type="InterPro" id="IPR020841">
    <property type="entry name" value="PKS_Beta-ketoAc_synthase_dom"/>
</dbReference>
<feature type="domain" description="PKS/mFAS DH" evidence="10">
    <location>
        <begin position="927"/>
        <end position="1212"/>
    </location>
</feature>
<dbReference type="SMART" id="SM00825">
    <property type="entry name" value="PKS_KS"/>
    <property type="match status" value="1"/>
</dbReference>
<comment type="caution">
    <text evidence="11">The sequence shown here is derived from an EMBL/GenBank/DDBJ whole genome shotgun (WGS) entry which is preliminary data.</text>
</comment>
<dbReference type="InterPro" id="IPR029063">
    <property type="entry name" value="SAM-dependent_MTases_sf"/>
</dbReference>
<dbReference type="SMART" id="SM00822">
    <property type="entry name" value="PKS_KR"/>
    <property type="match status" value="1"/>
</dbReference>
<dbReference type="CDD" id="cd05195">
    <property type="entry name" value="enoyl_red"/>
    <property type="match status" value="1"/>
</dbReference>
<dbReference type="Pfam" id="PF16197">
    <property type="entry name" value="KAsynt_C_assoc"/>
    <property type="match status" value="1"/>
</dbReference>
<feature type="region of interest" description="N-terminal hotdog fold" evidence="7">
    <location>
        <begin position="927"/>
        <end position="1057"/>
    </location>
</feature>
<dbReference type="InterPro" id="IPR042104">
    <property type="entry name" value="PKS_dehydratase_sf"/>
</dbReference>
<evidence type="ECO:0000259" key="10">
    <source>
        <dbReference type="PROSITE" id="PS52019"/>
    </source>
</evidence>
<dbReference type="InterPro" id="IPR013149">
    <property type="entry name" value="ADH-like_C"/>
</dbReference>
<dbReference type="InterPro" id="IPR014030">
    <property type="entry name" value="Ketoacyl_synth_N"/>
</dbReference>
<dbReference type="Gene3D" id="3.90.180.10">
    <property type="entry name" value="Medium-chain alcohol dehydrogenases, catalytic domain"/>
    <property type="match status" value="1"/>
</dbReference>
<dbReference type="Gene3D" id="3.40.47.10">
    <property type="match status" value="1"/>
</dbReference>
<dbReference type="PANTHER" id="PTHR43775">
    <property type="entry name" value="FATTY ACID SYNTHASE"/>
    <property type="match status" value="1"/>
</dbReference>
<dbReference type="Proteomes" id="UP001149165">
    <property type="component" value="Unassembled WGS sequence"/>
</dbReference>
<dbReference type="InterPro" id="IPR016039">
    <property type="entry name" value="Thiolase-like"/>
</dbReference>
<accession>A0A9W9ESV7</accession>
<keyword evidence="6" id="KW-0012">Acyltransferase</keyword>
<keyword evidence="3 11" id="KW-0808">Transferase</keyword>
<feature type="domain" description="Ketosynthase family 3 (KS3)" evidence="9">
    <location>
        <begin position="43"/>
        <end position="465"/>
    </location>
</feature>
<dbReference type="SUPFAM" id="SSF52151">
    <property type="entry name" value="FabD/lysophospholipase-like"/>
    <property type="match status" value="1"/>
</dbReference>
<dbReference type="SUPFAM" id="SSF55048">
    <property type="entry name" value="Probable ACP-binding domain of malonyl-CoA ACP transacylase"/>
    <property type="match status" value="1"/>
</dbReference>
<dbReference type="Pfam" id="PF08242">
    <property type="entry name" value="Methyltransf_12"/>
    <property type="match status" value="1"/>
</dbReference>
<feature type="region of interest" description="Disordered" evidence="8">
    <location>
        <begin position="15"/>
        <end position="43"/>
    </location>
</feature>
<dbReference type="InterPro" id="IPR014031">
    <property type="entry name" value="Ketoacyl_synth_C"/>
</dbReference>
<dbReference type="GO" id="GO:0006633">
    <property type="term" value="P:fatty acid biosynthetic process"/>
    <property type="evidence" value="ECO:0007669"/>
    <property type="project" value="TreeGrafter"/>
</dbReference>
<dbReference type="InterPro" id="IPR013154">
    <property type="entry name" value="ADH-like_N"/>
</dbReference>
<sequence>MVTFITDMDGSGGYAPIMSTANPPTDGEIPVATPHSQRAPPSSVPIAICGMSVRLPGGIHSPQQLWEFLLDKRDARGPVPKYRYNSSAYFANTTKPGNIKTENGYFLDDSIDIASIDTSFFNMGKAEVERMDPHQRQMLEVARECMEDAGVTNWRGRSIGCYMGSFGEDWVEAFAKENQQYGLHRVSGYGDFVLANRVSYEMDLAGPSITVRTACSASLVALNEACSAVAKGDCESAIVGGANLILGPGMTAAMSEQGVLSPDGRCKAFSADANGYARGEAISAIFIKPLGDALRDGNPVRAVIRATATNSDGRGTAGMQVPDALAQEKLMRHTYRSAGITDFSQTAYVECHGTGTPVGDPIEANAVGRVFGPYGGVLIGSVKSNLGHSEGASGLTSVIKSVLALENRIIPPSLHCDNPNPAIPWEASHLSVPREAILWPESKSERISVNSFGIGGSNAHVVLDSARSFGVSPPALRPTKTPQLLVYSATSAESLKKIIANYENYILRHPDRVSDLAFTLAIKREHLPHRAYTVMDLFQGPTSSVTFKQNEQPNLAMVFTGQGAQWAEMGRCMFCCKTFVTFQHSIRSLDAHLQTLPHRPSWSIEDELHRPAKTSRLGSAEIAQPLCTAVQIALVDTFASIGVEPTAVIGHSSGEIAAAYAAGAIEAGEAIEIAFYRGYVTRLQNKPGSMAAIGMGAKDVDRYLQPGVIVACENSPRSVTISGDTEAVEAAITSIKEDHPDMLARLLKVDKAYHSHHMAEFGVHYHTLIQNITAKVPQKLFFSSVEDSQLVQDTRLGPQYWQKNLESSVLFRSAVLSLLRHEVAKNLVFMEVGPHTALQGPLQQIQAETSNTSPYISTLIRSKNDVEAVLGSIGKLHSLRYPVHLDKVISGGSTLADLPRYPWDHSKRYWYESRLTKQWRHPPHKHHNLLGMRVAESTDFDVSFRNLFHMDNAPWMRDHKIGTDILFPFAGYAEMVGEAIRQLYGSGKGFTIRRAVISTALVLQDNGVPVEIITTMRRHRLTDSTDSDWWEFSIASHNGANWTKHCFGEARALEDELSPVCNTFHFPRKVPSGRCYTAMAQAGLNYGPTFQRLAEVRTATTKQEATAQIATRDFDTQEYHLHPSIIDASLQLFSAAATKGYANTAARMMIPTRIEEISILRCHEDLHLHMSAENTPNGSVIGKGECVSTSDGKVVLQSSGVRLSCVQDAPEESQDGFARLEWGPHIDFMDMASLIKIPKFDRKLYTDMITELYQLCGIHSIRTIGNLETPLPHMKKYRAWIGHQLQSASVQNLEELESELIEYRIDSIVEALKGTEACVPSTAIRKIFKRLPQIFTGEVEALDVLLSDDTLTSLYTEMDQCDTSQLLKHLAHRKPNMSILEIGAGTGGTTANILNYLKDGARNLYSNYTFTDISAGFFPPAKERFSMYPSIEYTTLDIAKDPSEQGFDGRNYDLIIASNVIHATPCLNESLRNVRKLLKPTGHFILTELTPTRKWVNYIWGILPGWWCGESDGRTEEPYISGDQWHKELVAAGFHSPDAVVHDAEEPYQLGAVIVARQNLEDVCEKRVTVLSLSKSNNTNILQETLEQRGYNVDYRELSELPLPPGQDVIAMLDDDVSFFADMDSWHLDAFKKMVEGLKDSRLLWVTGLSQIQCKDPQFAQINGIARSIRLETLVEFGTCEVDDISTSAERVVDVFQKYALRVHEDLKPDYEYVILNGVVHVGRFHSFRPKEELLISTQCDNIALRTDKPGKLDSLHWSNQETRTLKGNDIEIEVYATGLNFKDVLCAMDIVESQGNGFGLEAAGIVRRTGPTVADLEVGDRVMVLSSSCFSTSVVVSEYVCEQIPSGLSFEDAATMPCVFATAVHSIMEVGNLRKGQSILIHSACGGVGIAAIQLAQMIGAEIYATVGSEEKIRFLVDRYGLSPSRIFNSRDISFADCILEATDGEGVDLALNSLSGELLHATWSCIAEFGRIVDISKRDAIGFGKLDMVHFMPNRSYSCVDLDHICRKKPKIAKSLLKETAHLLRERYIHPIKPVKIFEGDATLDAFRYMQQGVHLGKIVVAMRDSTGEINIHTNIQPQEATTSFDKAGAYLLVGGLGGIGRSVSTWMAARGARHLIHMSPSAGTKLSHCEFAEELSSMGCHVDFVRGDVSSLRDVIAAVTRSEGRLKGILQMCMALDNQTLDRMTPNAWNNVVDPKVRGTWNLHNAIVGAKCDLDFFVMFSSISGICGQPGQTNYAGANTFLDAFSQFRLNQGLPACAIQVGAVEGVGFLAENDEIKQQLKASGALPSAVSEAEVLTALELAVKSKPSKEAIANALINNNNICLGLRTDIPLSDPNNRLLWKKDSRMGVFHNREGTGSTTGAPISDGLKSFIISVKQDAALLTNGDAAHFLAVEIGKKLFRFLLKPEEDLVTWCSLGELGMDSLVAIEVRQWWRQLFEFDISVLEMLGMGTLDALGEHAAKGMLKLFHGEQN</sequence>
<keyword evidence="12" id="KW-1185">Reference proteome</keyword>
<dbReference type="PROSITE" id="PS52019">
    <property type="entry name" value="PKS_MFAS_DH"/>
    <property type="match status" value="1"/>
</dbReference>
<dbReference type="PANTHER" id="PTHR43775:SF28">
    <property type="entry name" value="SYNTHASE, PUTATIVE-RELATED"/>
    <property type="match status" value="1"/>
</dbReference>
<evidence type="ECO:0000256" key="6">
    <source>
        <dbReference type="ARBA" id="ARBA00023315"/>
    </source>
</evidence>
<dbReference type="InterPro" id="IPR020807">
    <property type="entry name" value="PKS_DH"/>
</dbReference>
<dbReference type="Gene3D" id="3.40.50.150">
    <property type="entry name" value="Vaccinia Virus protein VP39"/>
    <property type="match status" value="1"/>
</dbReference>
<dbReference type="Pfam" id="PF21089">
    <property type="entry name" value="PKS_DH_N"/>
    <property type="match status" value="1"/>
</dbReference>
<evidence type="ECO:0000256" key="2">
    <source>
        <dbReference type="ARBA" id="ARBA00022553"/>
    </source>
</evidence>
<dbReference type="GO" id="GO:1901336">
    <property type="term" value="P:lactone biosynthetic process"/>
    <property type="evidence" value="ECO:0007669"/>
    <property type="project" value="UniProtKB-ARBA"/>
</dbReference>
<dbReference type="InterPro" id="IPR020806">
    <property type="entry name" value="PKS_PP-bd"/>
</dbReference>
<dbReference type="InterPro" id="IPR011032">
    <property type="entry name" value="GroES-like_sf"/>
</dbReference>
<dbReference type="FunFam" id="3.40.50.720:FF:000209">
    <property type="entry name" value="Polyketide synthase Pks12"/>
    <property type="match status" value="1"/>
</dbReference>
<evidence type="ECO:0000256" key="8">
    <source>
        <dbReference type="SAM" id="MobiDB-lite"/>
    </source>
</evidence>
<dbReference type="SMART" id="SM00823">
    <property type="entry name" value="PKS_PP"/>
    <property type="match status" value="1"/>
</dbReference>
<dbReference type="SUPFAM" id="SSF53901">
    <property type="entry name" value="Thiolase-like"/>
    <property type="match status" value="1"/>
</dbReference>
<dbReference type="Gene3D" id="3.40.50.720">
    <property type="entry name" value="NAD(P)-binding Rossmann-like Domain"/>
    <property type="match status" value="1"/>
</dbReference>
<dbReference type="GO" id="GO:0016491">
    <property type="term" value="F:oxidoreductase activity"/>
    <property type="evidence" value="ECO:0007669"/>
    <property type="project" value="InterPro"/>
</dbReference>
<dbReference type="SMART" id="SM00829">
    <property type="entry name" value="PKS_ER"/>
    <property type="match status" value="1"/>
</dbReference>
<organism evidence="11 12">
    <name type="scientific">Penicillium angulare</name>
    <dbReference type="NCBI Taxonomy" id="116970"/>
    <lineage>
        <taxon>Eukaryota</taxon>
        <taxon>Fungi</taxon>
        <taxon>Dikarya</taxon>
        <taxon>Ascomycota</taxon>
        <taxon>Pezizomycotina</taxon>
        <taxon>Eurotiomycetes</taxon>
        <taxon>Eurotiomycetidae</taxon>
        <taxon>Eurotiales</taxon>
        <taxon>Aspergillaceae</taxon>
        <taxon>Penicillium</taxon>
    </lineage>
</organism>
<keyword evidence="5" id="KW-0511">Multifunctional enzyme</keyword>
<dbReference type="OrthoDB" id="329835at2759"/>
<dbReference type="SUPFAM" id="SSF53335">
    <property type="entry name" value="S-adenosyl-L-methionine-dependent methyltransferases"/>
    <property type="match status" value="1"/>
</dbReference>
<keyword evidence="2" id="KW-0597">Phosphoprotein</keyword>
<dbReference type="InterPro" id="IPR032821">
    <property type="entry name" value="PKS_assoc"/>
</dbReference>
<dbReference type="Gene3D" id="3.40.366.10">
    <property type="entry name" value="Malonyl-Coenzyme A Acyl Carrier Protein, domain 2"/>
    <property type="match status" value="1"/>
</dbReference>
<dbReference type="SUPFAM" id="SSF51735">
    <property type="entry name" value="NAD(P)-binding Rossmann-fold domains"/>
    <property type="match status" value="2"/>
</dbReference>
<gene>
    <name evidence="11" type="ORF">N7456_010875</name>
</gene>
<dbReference type="InterPro" id="IPR013217">
    <property type="entry name" value="Methyltransf_12"/>
</dbReference>
<dbReference type="Pfam" id="PF14765">
    <property type="entry name" value="PS-DH"/>
    <property type="match status" value="1"/>
</dbReference>
<reference evidence="11" key="1">
    <citation type="submission" date="2022-11" db="EMBL/GenBank/DDBJ databases">
        <authorList>
            <person name="Petersen C."/>
        </authorList>
    </citation>
    <scope>NUCLEOTIDE SEQUENCE</scope>
    <source>
        <strain evidence="11">IBT 30069</strain>
    </source>
</reference>